<dbReference type="Proteomes" id="UP001604336">
    <property type="component" value="Unassembled WGS sequence"/>
</dbReference>
<feature type="region of interest" description="Disordered" evidence="1">
    <location>
        <begin position="204"/>
        <end position="223"/>
    </location>
</feature>
<feature type="compositionally biased region" description="Basic and acidic residues" evidence="1">
    <location>
        <begin position="53"/>
        <end position="68"/>
    </location>
</feature>
<feature type="compositionally biased region" description="Polar residues" evidence="1">
    <location>
        <begin position="1"/>
        <end position="17"/>
    </location>
</feature>
<gene>
    <name evidence="2" type="ORF">Adt_46695</name>
</gene>
<name>A0ABD1NYE2_9LAMI</name>
<protein>
    <submittedName>
        <fullName evidence="2">Uncharacterized protein</fullName>
    </submittedName>
</protein>
<comment type="caution">
    <text evidence="2">The sequence shown here is derived from an EMBL/GenBank/DDBJ whole genome shotgun (WGS) entry which is preliminary data.</text>
</comment>
<feature type="compositionally biased region" description="Polar residues" evidence="1">
    <location>
        <begin position="83"/>
        <end position="94"/>
    </location>
</feature>
<sequence>MESENVSKSNRLVNTNPEVGREDGKPLLEGNNPGLSSPSSCSSSSSSSSEFGNGERDLRDDSSAKSEQDEALSSEPESLSSADVSHTPQWSMISASPRAGSSLLLSQELSPQNPDWNTLSTMKSPPVQTMGRPAGYDPNRIPSSIFSAKKTGTTEWSVASNESLFSIHMGNNSFSRDHAMFLGKSGELPRLEEWNNTPSNLQYDPETKSSELKSFPSSLPPVIEVPADEENCVKLGETSRIGKESLKTATTKTVEDQAKEKPVMNEEVHLPPSVSNVSDGKVPTHTPSSPARPSSDDSGNSSSSFAFPLLVNDGGKTGSLNSVSEEPKKPKLESKLSNATPKAFETRWFSCLSCWPFRR</sequence>
<dbReference type="PANTHER" id="PTHR33673">
    <property type="entry name" value="SUPPRESSOR SRP40-LIKE PROTEIN"/>
    <property type="match status" value="1"/>
</dbReference>
<feature type="compositionally biased region" description="Low complexity" evidence="1">
    <location>
        <begin position="287"/>
        <end position="304"/>
    </location>
</feature>
<reference evidence="3" key="1">
    <citation type="submission" date="2024-07" db="EMBL/GenBank/DDBJ databases">
        <title>Two chromosome-level genome assemblies of Korean endemic species Abeliophyllum distichum and Forsythia ovata (Oleaceae).</title>
        <authorList>
            <person name="Jang H."/>
        </authorList>
    </citation>
    <scope>NUCLEOTIDE SEQUENCE [LARGE SCALE GENOMIC DNA]</scope>
</reference>
<feature type="compositionally biased region" description="Polar residues" evidence="1">
    <location>
        <begin position="111"/>
        <end position="127"/>
    </location>
</feature>
<organism evidence="2 3">
    <name type="scientific">Abeliophyllum distichum</name>
    <dbReference type="NCBI Taxonomy" id="126358"/>
    <lineage>
        <taxon>Eukaryota</taxon>
        <taxon>Viridiplantae</taxon>
        <taxon>Streptophyta</taxon>
        <taxon>Embryophyta</taxon>
        <taxon>Tracheophyta</taxon>
        <taxon>Spermatophyta</taxon>
        <taxon>Magnoliopsida</taxon>
        <taxon>eudicotyledons</taxon>
        <taxon>Gunneridae</taxon>
        <taxon>Pentapetalae</taxon>
        <taxon>asterids</taxon>
        <taxon>lamiids</taxon>
        <taxon>Lamiales</taxon>
        <taxon>Oleaceae</taxon>
        <taxon>Forsythieae</taxon>
        <taxon>Abeliophyllum</taxon>
    </lineage>
</organism>
<feature type="compositionally biased region" description="Basic and acidic residues" evidence="1">
    <location>
        <begin position="253"/>
        <end position="269"/>
    </location>
</feature>
<feature type="compositionally biased region" description="Low complexity" evidence="1">
    <location>
        <begin position="71"/>
        <end position="82"/>
    </location>
</feature>
<evidence type="ECO:0000313" key="2">
    <source>
        <dbReference type="EMBL" id="KAL2456631.1"/>
    </source>
</evidence>
<evidence type="ECO:0000313" key="3">
    <source>
        <dbReference type="Proteomes" id="UP001604336"/>
    </source>
</evidence>
<proteinExistence type="predicted"/>
<dbReference type="AlphaFoldDB" id="A0ABD1NYE2"/>
<feature type="compositionally biased region" description="Basic and acidic residues" evidence="1">
    <location>
        <begin position="325"/>
        <end position="334"/>
    </location>
</feature>
<feature type="compositionally biased region" description="Low complexity" evidence="1">
    <location>
        <begin position="36"/>
        <end position="49"/>
    </location>
</feature>
<accession>A0ABD1NYE2</accession>
<dbReference type="EMBL" id="JBFOLK010000098">
    <property type="protein sequence ID" value="KAL2456631.1"/>
    <property type="molecule type" value="Genomic_DNA"/>
</dbReference>
<feature type="region of interest" description="Disordered" evidence="1">
    <location>
        <begin position="1"/>
        <end position="138"/>
    </location>
</feature>
<keyword evidence="3" id="KW-1185">Reference proteome</keyword>
<feature type="compositionally biased region" description="Low complexity" evidence="1">
    <location>
        <begin position="101"/>
        <end position="110"/>
    </location>
</feature>
<dbReference type="PANTHER" id="PTHR33673:SF36">
    <property type="entry name" value="MYB-LIKE PROTEIN Q"/>
    <property type="match status" value="1"/>
</dbReference>
<feature type="region of interest" description="Disordered" evidence="1">
    <location>
        <begin position="239"/>
        <end position="337"/>
    </location>
</feature>
<evidence type="ECO:0000256" key="1">
    <source>
        <dbReference type="SAM" id="MobiDB-lite"/>
    </source>
</evidence>